<evidence type="ECO:0000259" key="2">
    <source>
        <dbReference type="Pfam" id="PF24729"/>
    </source>
</evidence>
<reference evidence="3 4" key="1">
    <citation type="submission" date="2019-04" db="EMBL/GenBank/DDBJ databases">
        <title>Genome sequencing of Clostridium botulinum Groups I-IV and Clostridium butyricum.</title>
        <authorList>
            <person name="Brunt J."/>
            <person name="Van Vliet A.H.M."/>
            <person name="Stringer S.C."/>
            <person name="Carter A.T."/>
            <person name="Peck M.W."/>
        </authorList>
    </citation>
    <scope>NUCLEOTIDE SEQUENCE [LARGE SCALE GENOMIC DNA]</scope>
    <source>
        <strain evidence="3 4">BL81</strain>
    </source>
</reference>
<proteinExistence type="predicted"/>
<protein>
    <submittedName>
        <fullName evidence="3">ABC transporter ATPase</fullName>
    </submittedName>
</protein>
<sequence length="121" mass="13856">MKELSTIQKREKLNRVFACDEAGHGGASHEYGIMSDKGLQVPKEQVITFQKGPRNVEGSQHGACDEDLLEMVRDRLKAFQRGPYSCRENACALTHIEEALLWLNMRKEDRIERNVLGRNEK</sequence>
<evidence type="ECO:0000313" key="3">
    <source>
        <dbReference type="EMBL" id="NFV26185.1"/>
    </source>
</evidence>
<organism evidence="3 4">
    <name type="scientific">Clostridium botulinum</name>
    <dbReference type="NCBI Taxonomy" id="1491"/>
    <lineage>
        <taxon>Bacteria</taxon>
        <taxon>Bacillati</taxon>
        <taxon>Bacillota</taxon>
        <taxon>Clostridia</taxon>
        <taxon>Eubacteriales</taxon>
        <taxon>Clostridiaceae</taxon>
        <taxon>Clostridium</taxon>
    </lineage>
</organism>
<dbReference type="AlphaFoldDB" id="A0A6B4JHQ8"/>
<gene>
    <name evidence="3" type="ORF">FDG31_08325</name>
</gene>
<comment type="caution">
    <text evidence="3">The sequence shown here is derived from an EMBL/GenBank/DDBJ whole genome shotgun (WGS) entry which is preliminary data.</text>
</comment>
<evidence type="ECO:0000256" key="1">
    <source>
        <dbReference type="ARBA" id="ARBA00022741"/>
    </source>
</evidence>
<accession>A0A6B4JHQ8</accession>
<dbReference type="Pfam" id="PF24729">
    <property type="entry name" value="Acb2_Tad1_hairpin"/>
    <property type="match status" value="1"/>
</dbReference>
<evidence type="ECO:0000313" key="4">
    <source>
        <dbReference type="Proteomes" id="UP000486903"/>
    </source>
</evidence>
<feature type="domain" description="Acb2/Tad1 hairpin" evidence="2">
    <location>
        <begin position="45"/>
        <end position="106"/>
    </location>
</feature>
<dbReference type="RefSeq" id="WP_003370780.1">
    <property type="nucleotide sequence ID" value="NZ_JACBBA010000001.1"/>
</dbReference>
<dbReference type="Proteomes" id="UP000486903">
    <property type="component" value="Unassembled WGS sequence"/>
</dbReference>
<name>A0A6B4JHQ8_CLOBO</name>
<dbReference type="EMBL" id="SXFB01000004">
    <property type="protein sequence ID" value="NFV26185.1"/>
    <property type="molecule type" value="Genomic_DNA"/>
</dbReference>
<keyword evidence="1" id="KW-0547">Nucleotide-binding</keyword>
<dbReference type="InterPro" id="IPR056098">
    <property type="entry name" value="Acb2/Tad1_hairpin"/>
</dbReference>